<dbReference type="NCBIfam" id="NF011697">
    <property type="entry name" value="PRK15117.1"/>
    <property type="match status" value="1"/>
</dbReference>
<dbReference type="PANTHER" id="PTHR36573">
    <property type="entry name" value="INTERMEMBRANE PHOSPHOLIPID TRANSPORT SYSTEM BINDING PROTEIN MLAC"/>
    <property type="match status" value="1"/>
</dbReference>
<dbReference type="AlphaFoldDB" id="A0A379CL63"/>
<proteinExistence type="predicted"/>
<evidence type="ECO:0000256" key="1">
    <source>
        <dbReference type="SAM" id="SignalP"/>
    </source>
</evidence>
<dbReference type="Gene3D" id="3.10.450.710">
    <property type="entry name" value="Tgt2/MlaC"/>
    <property type="match status" value="1"/>
</dbReference>
<dbReference type="InterPro" id="IPR008869">
    <property type="entry name" value="MlaC/ttg2D"/>
</dbReference>
<dbReference type="KEGG" id="pshi:SAMEA2665130_0358"/>
<feature type="signal peptide" evidence="1">
    <location>
        <begin position="1"/>
        <end position="21"/>
    </location>
</feature>
<evidence type="ECO:0000313" key="2">
    <source>
        <dbReference type="EMBL" id="MBO1107997.1"/>
    </source>
</evidence>
<dbReference type="EMBL" id="JAFNAA010000006">
    <property type="protein sequence ID" value="MBO1107997.1"/>
    <property type="molecule type" value="Genomic_DNA"/>
</dbReference>
<accession>A0A379CL63</accession>
<comment type="caution">
    <text evidence="2">The sequence shown here is derived from an EMBL/GenBank/DDBJ whole genome shotgun (WGS) entry which is preliminary data.</text>
</comment>
<protein>
    <submittedName>
        <fullName evidence="2">Phospholipid-binding protein MlaC</fullName>
    </submittedName>
</protein>
<keyword evidence="1" id="KW-0732">Signal</keyword>
<dbReference type="Pfam" id="PF05494">
    <property type="entry name" value="MlaC"/>
    <property type="match status" value="1"/>
</dbReference>
<evidence type="ECO:0000313" key="3">
    <source>
        <dbReference type="Proteomes" id="UP000664658"/>
    </source>
</evidence>
<name>A0A379CL63_PLESH</name>
<reference evidence="2" key="1">
    <citation type="submission" date="2021-03" db="EMBL/GenBank/DDBJ databases">
        <title>Plesiomonas shigelloides zfcc0051, isolated from zebrafish feces.</title>
        <authorList>
            <person name="Vanderhoek Z."/>
            <person name="Gaulke C."/>
        </authorList>
    </citation>
    <scope>NUCLEOTIDE SEQUENCE</scope>
    <source>
        <strain evidence="2">Zfcc0051</strain>
    </source>
</reference>
<gene>
    <name evidence="2" type="primary">mlaC</name>
    <name evidence="2" type="ORF">J2R62_07145</name>
</gene>
<feature type="chain" id="PRO_5041071577" evidence="1">
    <location>
        <begin position="22"/>
        <end position="207"/>
    </location>
</feature>
<dbReference type="PANTHER" id="PTHR36573:SF1">
    <property type="entry name" value="INTERMEMBRANE PHOSPHOLIPID TRANSPORT SYSTEM BINDING PROTEIN MLAC"/>
    <property type="match status" value="1"/>
</dbReference>
<dbReference type="Proteomes" id="UP000664658">
    <property type="component" value="Unassembled WGS sequence"/>
</dbReference>
<dbReference type="GeneID" id="69705196"/>
<dbReference type="RefSeq" id="WP_010862650.1">
    <property type="nucleotide sequence ID" value="NZ_CP050969.1"/>
</dbReference>
<dbReference type="PIRSF" id="PIRSF004649">
    <property type="entry name" value="MlaC"/>
    <property type="match status" value="1"/>
</dbReference>
<sequence>MWKRFVMLAMLIVAPWVQAQAADATNPYTLMNQVADELFANLKSAQPQIKQNPNLLKDIVRKDLMPHVHVRYAGSLVLGRYFKEASEAQRTAYFAAFERYLVQSYAQVLTLYSNQKVQIEPAKPLGDSNIISIRVDVLEPGKPATRLDFKWRKNTKTGEWQAYDMIAEGVSMITTKQGEWAGILRTGGIEALTKQLDQAAATPITLK</sequence>
<organism evidence="2 3">
    <name type="scientific">Plesiomonas shigelloides</name>
    <name type="common">Aeromonas shigelloides</name>
    <dbReference type="NCBI Taxonomy" id="703"/>
    <lineage>
        <taxon>Bacteria</taxon>
        <taxon>Pseudomonadati</taxon>
        <taxon>Pseudomonadota</taxon>
        <taxon>Gammaproteobacteria</taxon>
        <taxon>Enterobacterales</taxon>
        <taxon>Enterobacteriaceae</taxon>
        <taxon>Plesiomonas</taxon>
    </lineage>
</organism>
<dbReference type="InterPro" id="IPR042245">
    <property type="entry name" value="Tgt2/MlaC_sf"/>
</dbReference>